<dbReference type="PROSITE" id="PS50113">
    <property type="entry name" value="PAC"/>
    <property type="match status" value="1"/>
</dbReference>
<dbReference type="SMART" id="SM00091">
    <property type="entry name" value="PAS"/>
    <property type="match status" value="2"/>
</dbReference>
<feature type="domain" description="PAC" evidence="7">
    <location>
        <begin position="106"/>
        <end position="158"/>
    </location>
</feature>
<dbReference type="Gene3D" id="2.10.70.100">
    <property type="match status" value="1"/>
</dbReference>
<dbReference type="InterPro" id="IPR035965">
    <property type="entry name" value="PAS-like_dom_sf"/>
</dbReference>
<dbReference type="Pfam" id="PF08447">
    <property type="entry name" value="PAS_3"/>
    <property type="match status" value="2"/>
</dbReference>
<keyword evidence="5" id="KW-0418">Kinase</keyword>
<dbReference type="EMBL" id="JAUSUW010000004">
    <property type="protein sequence ID" value="MDQ0420814.1"/>
    <property type="molecule type" value="Genomic_DNA"/>
</dbReference>
<dbReference type="SUPFAM" id="SSF47413">
    <property type="entry name" value="lambda repressor-like DNA-binding domains"/>
    <property type="match status" value="1"/>
</dbReference>
<protein>
    <recommendedName>
        <fullName evidence="2">histidine kinase</fullName>
        <ecNumber evidence="2">2.7.13.3</ecNumber>
    </recommendedName>
</protein>
<organism evidence="9 10">
    <name type="scientific">Peteryoungia aggregata LMG 23059</name>
    <dbReference type="NCBI Taxonomy" id="1368425"/>
    <lineage>
        <taxon>Bacteria</taxon>
        <taxon>Pseudomonadati</taxon>
        <taxon>Pseudomonadota</taxon>
        <taxon>Alphaproteobacteria</taxon>
        <taxon>Hyphomicrobiales</taxon>
        <taxon>Rhizobiaceae</taxon>
        <taxon>Peteryoungia</taxon>
    </lineage>
</organism>
<name>A0ABU0G646_9HYPH</name>
<evidence type="ECO:0000256" key="4">
    <source>
        <dbReference type="ARBA" id="ARBA00022679"/>
    </source>
</evidence>
<proteinExistence type="predicted"/>
<evidence type="ECO:0000259" key="8">
    <source>
        <dbReference type="PROSITE" id="PS50943"/>
    </source>
</evidence>
<feature type="compositionally biased region" description="Polar residues" evidence="6">
    <location>
        <begin position="11"/>
        <end position="27"/>
    </location>
</feature>
<accession>A0ABU0G646</accession>
<reference evidence="9 10" key="1">
    <citation type="submission" date="2023-07" db="EMBL/GenBank/DDBJ databases">
        <title>Genomic Encyclopedia of Type Strains, Phase IV (KMG-IV): sequencing the most valuable type-strain genomes for metagenomic binning, comparative biology and taxonomic classification.</title>
        <authorList>
            <person name="Goeker M."/>
        </authorList>
    </citation>
    <scope>NUCLEOTIDE SEQUENCE [LARGE SCALE GENOMIC DNA]</scope>
    <source>
        <strain evidence="9 10">DSM 1111</strain>
    </source>
</reference>
<keyword evidence="10" id="KW-1185">Reference proteome</keyword>
<feature type="region of interest" description="Disordered" evidence="6">
    <location>
        <begin position="1"/>
        <end position="27"/>
    </location>
</feature>
<sequence>MRSFLDPSAQADVTSGQDSDQANPSRRMQGVSSAHFLKLIEERGATGFWTCDLMTGECTCSPGVSRIIGAETPQPFRMVDILERVHPEDRVLCEDLWPLTRSGVPVNRNFRIIRGDRTVRWIEFHSEVVLDAEQRPARAVGLLHDVTLQHEYRQTLDETLGRYRALVSSVATMEWRATASGEPIFSHGWTALTGQLESDVLRGSWVEAIHPEDRPAMVAAWEHAVATLTPYVINHRILQVNGEYDWFHSRAVPVLHKGGRSHEWLGMIVRHRDFGSPATHGGSNAGTLTAMQIRAARAMLQWTLEDLSRVSGVSVSSIRRIEAEGERATRANSLTAIRDAFEREGLAFSDGTAVSQRRRPPTRD</sequence>
<comment type="catalytic activity">
    <reaction evidence="1">
        <text>ATP + protein L-histidine = ADP + protein N-phospho-L-histidine.</text>
        <dbReference type="EC" id="2.7.13.3"/>
    </reaction>
</comment>
<evidence type="ECO:0000256" key="1">
    <source>
        <dbReference type="ARBA" id="ARBA00000085"/>
    </source>
</evidence>
<evidence type="ECO:0000313" key="10">
    <source>
        <dbReference type="Proteomes" id="UP001238496"/>
    </source>
</evidence>
<dbReference type="Pfam" id="PF01381">
    <property type="entry name" value="HTH_3"/>
    <property type="match status" value="1"/>
</dbReference>
<dbReference type="InterPro" id="IPR000700">
    <property type="entry name" value="PAS-assoc_C"/>
</dbReference>
<dbReference type="InterPro" id="IPR010982">
    <property type="entry name" value="Lambda_DNA-bd_dom_sf"/>
</dbReference>
<dbReference type="SUPFAM" id="SSF55785">
    <property type="entry name" value="PYP-like sensor domain (PAS domain)"/>
    <property type="match status" value="2"/>
</dbReference>
<dbReference type="InterPro" id="IPR001387">
    <property type="entry name" value="Cro/C1-type_HTH"/>
</dbReference>
<dbReference type="InterPro" id="IPR052162">
    <property type="entry name" value="Sensor_kinase/Photoreceptor"/>
</dbReference>
<keyword evidence="3" id="KW-0597">Phosphoprotein</keyword>
<keyword evidence="4" id="KW-0808">Transferase</keyword>
<evidence type="ECO:0000256" key="5">
    <source>
        <dbReference type="ARBA" id="ARBA00022777"/>
    </source>
</evidence>
<evidence type="ECO:0000259" key="7">
    <source>
        <dbReference type="PROSITE" id="PS50113"/>
    </source>
</evidence>
<dbReference type="PROSITE" id="PS50943">
    <property type="entry name" value="HTH_CROC1"/>
    <property type="match status" value="1"/>
</dbReference>
<dbReference type="PANTHER" id="PTHR43304">
    <property type="entry name" value="PHYTOCHROME-LIKE PROTEIN CPH1"/>
    <property type="match status" value="1"/>
</dbReference>
<dbReference type="InterPro" id="IPR001610">
    <property type="entry name" value="PAC"/>
</dbReference>
<comment type="caution">
    <text evidence="9">The sequence shown here is derived from an EMBL/GenBank/DDBJ whole genome shotgun (WGS) entry which is preliminary data.</text>
</comment>
<dbReference type="SMART" id="SM00086">
    <property type="entry name" value="PAC"/>
    <property type="match status" value="2"/>
</dbReference>
<gene>
    <name evidence="9" type="ORF">J2045_001838</name>
</gene>
<evidence type="ECO:0000313" key="9">
    <source>
        <dbReference type="EMBL" id="MDQ0420814.1"/>
    </source>
</evidence>
<dbReference type="RefSeq" id="WP_307371886.1">
    <property type="nucleotide sequence ID" value="NZ_JAUSUW010000004.1"/>
</dbReference>
<dbReference type="CDD" id="cd00130">
    <property type="entry name" value="PAS"/>
    <property type="match status" value="2"/>
</dbReference>
<dbReference type="PANTHER" id="PTHR43304:SF1">
    <property type="entry name" value="PAC DOMAIN-CONTAINING PROTEIN"/>
    <property type="match status" value="1"/>
</dbReference>
<dbReference type="EC" id="2.7.13.3" evidence="2"/>
<dbReference type="InterPro" id="IPR000014">
    <property type="entry name" value="PAS"/>
</dbReference>
<dbReference type="Proteomes" id="UP001238496">
    <property type="component" value="Unassembled WGS sequence"/>
</dbReference>
<feature type="domain" description="HTH cro/C1-type" evidence="8">
    <location>
        <begin position="293"/>
        <end position="322"/>
    </location>
</feature>
<dbReference type="InterPro" id="IPR013655">
    <property type="entry name" value="PAS_fold_3"/>
</dbReference>
<dbReference type="Gene3D" id="1.10.260.40">
    <property type="entry name" value="lambda repressor-like DNA-binding domains"/>
    <property type="match status" value="1"/>
</dbReference>
<dbReference type="Gene3D" id="3.30.450.20">
    <property type="entry name" value="PAS domain"/>
    <property type="match status" value="2"/>
</dbReference>
<evidence type="ECO:0000256" key="6">
    <source>
        <dbReference type="SAM" id="MobiDB-lite"/>
    </source>
</evidence>
<evidence type="ECO:0000256" key="3">
    <source>
        <dbReference type="ARBA" id="ARBA00022553"/>
    </source>
</evidence>
<evidence type="ECO:0000256" key="2">
    <source>
        <dbReference type="ARBA" id="ARBA00012438"/>
    </source>
</evidence>